<evidence type="ECO:0000313" key="2">
    <source>
        <dbReference type="EMBL" id="CAF0877307.1"/>
    </source>
</evidence>
<feature type="compositionally biased region" description="Low complexity" evidence="1">
    <location>
        <begin position="43"/>
        <end position="116"/>
    </location>
</feature>
<reference evidence="2" key="1">
    <citation type="submission" date="2021-02" db="EMBL/GenBank/DDBJ databases">
        <authorList>
            <person name="Nowell W R."/>
        </authorList>
    </citation>
    <scope>NUCLEOTIDE SEQUENCE</scope>
</reference>
<accession>A0A813XZM7</accession>
<feature type="region of interest" description="Disordered" evidence="1">
    <location>
        <begin position="770"/>
        <end position="794"/>
    </location>
</feature>
<evidence type="ECO:0000313" key="3">
    <source>
        <dbReference type="Proteomes" id="UP000663845"/>
    </source>
</evidence>
<dbReference type="Proteomes" id="UP000663845">
    <property type="component" value="Unassembled WGS sequence"/>
</dbReference>
<comment type="caution">
    <text evidence="2">The sequence shown here is derived from an EMBL/GenBank/DDBJ whole genome shotgun (WGS) entry which is preliminary data.</text>
</comment>
<protein>
    <submittedName>
        <fullName evidence="2">Uncharacterized protein</fullName>
    </submittedName>
</protein>
<feature type="region of interest" description="Disordered" evidence="1">
    <location>
        <begin position="43"/>
        <end position="118"/>
    </location>
</feature>
<proteinExistence type="predicted"/>
<dbReference type="EMBL" id="CAJNOG010000065">
    <property type="protein sequence ID" value="CAF0877307.1"/>
    <property type="molecule type" value="Genomic_DNA"/>
</dbReference>
<gene>
    <name evidence="2" type="ORF">JYZ213_LOCUS9294</name>
</gene>
<dbReference type="AlphaFoldDB" id="A0A813XZM7"/>
<name>A0A813XZM7_9BILA</name>
<sequence length="794" mass="90743">MSEEINSIYSAVSSVSCSTAISTTQSSTSVTPTLSVLSTITEANAKSSSTPSSSSSSSSSSPSITTTANKTSSSTPLLSSTTAKDANTRSSPTSSPSTMAKSTTSTKSSTTSLLSSSKEKTTNDNTLQILKWILNQICFRGLKVLIELENEFSNIESSLTSSQRLEFFTKMINIACNTSYDKSIIVGIHNVINMNENIKNDLLGKIDMNELIITYTMLNKNDTCHIDKNLIKVMPFTDVCTNKKCQGQKLDIVFSKNGHILYPTSTKSCSIYIGTCKICKCIYQPSSILDTNANQRTVIVQCIKNNNYICFYGNLVYTKELLTMFSNYLVHAHVTFEGFAQSYIATLEDVQINYSPIFSANSFAKRLEITWMYYELSRFIFVTSRESYIIFPKSCQPIPRSIFIEQNLRFLYHLFIVFWSHHQMINGIKCKQSSCSQVMLIDGHQKCRRIICKFPNVTNMSHPEMGPVLHGCPYAPKRKKKDQDTTDDESIYYCSHHGEYMKSVDDFQQLHTHEYEEALEIDRKIVADLNNEDMCNVYRNELEKNQKNRSFGVLVSFLSCNVVVGFTESIKSEGCRRVTDHLLTMLKDGAQLPDSLIYDNACALRLHWNKVYDTQYLTKNEHTTKLYNLVLALDRFHRKGHVRPMCKKLMNPDDKQHGDKFKHINTSICEQFFSFLTKFRFALRGFNYPTSTLFTLLLFHLKNCHTTSIKKNDFGLGYQYFNDKIKDHFINPCIFESVIFDIHEQQRTEQWIEGEQNIQKLDPKEFDEQISEDEFSEEEYDGNVETDSESFDED</sequence>
<evidence type="ECO:0000256" key="1">
    <source>
        <dbReference type="SAM" id="MobiDB-lite"/>
    </source>
</evidence>
<organism evidence="2 3">
    <name type="scientific">Adineta steineri</name>
    <dbReference type="NCBI Taxonomy" id="433720"/>
    <lineage>
        <taxon>Eukaryota</taxon>
        <taxon>Metazoa</taxon>
        <taxon>Spiralia</taxon>
        <taxon>Gnathifera</taxon>
        <taxon>Rotifera</taxon>
        <taxon>Eurotatoria</taxon>
        <taxon>Bdelloidea</taxon>
        <taxon>Adinetida</taxon>
        <taxon>Adinetidae</taxon>
        <taxon>Adineta</taxon>
    </lineage>
</organism>